<dbReference type="PROSITE" id="PS50968">
    <property type="entry name" value="BIOTINYL_LIPOYL"/>
    <property type="match status" value="1"/>
</dbReference>
<dbReference type="PROSITE" id="PS51826">
    <property type="entry name" value="PSBD"/>
    <property type="match status" value="1"/>
</dbReference>
<reference evidence="7 8" key="1">
    <citation type="submission" date="2019-12" db="EMBL/GenBank/DDBJ databases">
        <authorList>
            <person name="Li M."/>
        </authorList>
    </citation>
    <scope>NUCLEOTIDE SEQUENCE [LARGE SCALE GENOMIC DNA]</scope>
    <source>
        <strain evidence="7 8">GBMRC 2024</strain>
    </source>
</reference>
<dbReference type="PRINTS" id="PR00111">
    <property type="entry name" value="ABHYDROLASE"/>
</dbReference>
<proteinExistence type="inferred from homology"/>
<evidence type="ECO:0000256" key="4">
    <source>
        <dbReference type="SAM" id="MobiDB-lite"/>
    </source>
</evidence>
<evidence type="ECO:0000256" key="3">
    <source>
        <dbReference type="ARBA" id="ARBA00022823"/>
    </source>
</evidence>
<comment type="caution">
    <text evidence="7">The sequence shown here is derived from an EMBL/GenBank/DDBJ whole genome shotgun (WGS) entry which is preliminary data.</text>
</comment>
<dbReference type="PANTHER" id="PTHR43798:SF33">
    <property type="entry name" value="HYDROLASE, PUTATIVE (AFU_ORTHOLOGUE AFUA_2G14860)-RELATED"/>
    <property type="match status" value="1"/>
</dbReference>
<evidence type="ECO:0000259" key="6">
    <source>
        <dbReference type="PROSITE" id="PS51826"/>
    </source>
</evidence>
<keyword evidence="8" id="KW-1185">Reference proteome</keyword>
<dbReference type="InterPro" id="IPR004167">
    <property type="entry name" value="PSBD"/>
</dbReference>
<dbReference type="Pfam" id="PF00364">
    <property type="entry name" value="Biotin_lipoyl"/>
    <property type="match status" value="1"/>
</dbReference>
<dbReference type="Pfam" id="PF12697">
    <property type="entry name" value="Abhydrolase_6"/>
    <property type="match status" value="1"/>
</dbReference>
<dbReference type="SUPFAM" id="SSF47005">
    <property type="entry name" value="Peripheral subunit-binding domain of 2-oxo acid dehydrogenase complex"/>
    <property type="match status" value="1"/>
</dbReference>
<dbReference type="PANTHER" id="PTHR43798">
    <property type="entry name" value="MONOACYLGLYCEROL LIPASE"/>
    <property type="match status" value="1"/>
</dbReference>
<dbReference type="InterPro" id="IPR000073">
    <property type="entry name" value="AB_hydrolase_1"/>
</dbReference>
<dbReference type="PROSITE" id="PS00189">
    <property type="entry name" value="LIPOYL"/>
    <property type="match status" value="1"/>
</dbReference>
<dbReference type="SUPFAM" id="SSF51230">
    <property type="entry name" value="Single hybrid motif"/>
    <property type="match status" value="1"/>
</dbReference>
<dbReference type="CDD" id="cd06849">
    <property type="entry name" value="lipoyl_domain"/>
    <property type="match status" value="1"/>
</dbReference>
<dbReference type="InterPro" id="IPR036625">
    <property type="entry name" value="E3-bd_dom_sf"/>
</dbReference>
<dbReference type="Pfam" id="PF02817">
    <property type="entry name" value="E3_binding"/>
    <property type="match status" value="1"/>
</dbReference>
<comment type="cofactor">
    <cofactor evidence="1">
        <name>(R)-lipoate</name>
        <dbReference type="ChEBI" id="CHEBI:83088"/>
    </cofactor>
</comment>
<accession>A0A6L7G2N3</accession>
<keyword evidence="3" id="KW-0450">Lipoyl</keyword>
<dbReference type="Gene3D" id="4.10.320.10">
    <property type="entry name" value="E3-binding domain"/>
    <property type="match status" value="1"/>
</dbReference>
<dbReference type="Proteomes" id="UP000477911">
    <property type="component" value="Unassembled WGS sequence"/>
</dbReference>
<feature type="compositionally biased region" description="Low complexity" evidence="4">
    <location>
        <begin position="97"/>
        <end position="117"/>
    </location>
</feature>
<dbReference type="InterPro" id="IPR050266">
    <property type="entry name" value="AB_hydrolase_sf"/>
</dbReference>
<feature type="domain" description="Peripheral subunit-binding (PSBD)" evidence="6">
    <location>
        <begin position="126"/>
        <end position="163"/>
    </location>
</feature>
<evidence type="ECO:0000256" key="2">
    <source>
        <dbReference type="ARBA" id="ARBA00007317"/>
    </source>
</evidence>
<protein>
    <submittedName>
        <fullName evidence="7">Alpha/beta fold hydrolase</fullName>
    </submittedName>
</protein>
<dbReference type="InterPro" id="IPR000089">
    <property type="entry name" value="Biotin_lipoyl"/>
</dbReference>
<evidence type="ECO:0000259" key="5">
    <source>
        <dbReference type="PROSITE" id="PS50968"/>
    </source>
</evidence>
<evidence type="ECO:0000256" key="1">
    <source>
        <dbReference type="ARBA" id="ARBA00001938"/>
    </source>
</evidence>
<evidence type="ECO:0000313" key="7">
    <source>
        <dbReference type="EMBL" id="MXN17952.1"/>
    </source>
</evidence>
<sequence length="417" mass="42964">MPCAGRWPDMALHPITIEAAGGEYMESVLVLDWAVTEGAAVTEGDLLLTVETAKAATEIHADRSGWLARILVPADSEAPVGAVLGQLSDQPGEEGALETAADAAPAPLSPAEPVAEEPAPKGGRIIASPLARRIAAQRGLSLEGLTGTGPNGRIKRRDVEKALSGPRPAAPALQHGARPPLVLLHGFAADRSSWRAVRALLPPGIEGHAPDLAGHGSRAAHPALSLSDLAADLSDRLARDGLEEIHLAGHSLGGAVALALLAQGRQVVRSLTLLAPAGLGPVADPGFLSGVASAETPAALQLWLERMVHDPATLPEGLAAATLAQTERAGNRAALQRMAANLFPGGTPAFDLRTALARVEVPLRLVWGREDAILSPATDPAPDHAALHLLRGIGHVPQLETPALTARLLSETLRSAG</sequence>
<dbReference type="GO" id="GO:0016746">
    <property type="term" value="F:acyltransferase activity"/>
    <property type="evidence" value="ECO:0007669"/>
    <property type="project" value="InterPro"/>
</dbReference>
<dbReference type="GO" id="GO:0016020">
    <property type="term" value="C:membrane"/>
    <property type="evidence" value="ECO:0007669"/>
    <property type="project" value="TreeGrafter"/>
</dbReference>
<feature type="region of interest" description="Disordered" evidence="4">
    <location>
        <begin position="88"/>
        <end position="122"/>
    </location>
</feature>
<dbReference type="InterPro" id="IPR003016">
    <property type="entry name" value="2-oxoA_DH_lipoyl-BS"/>
</dbReference>
<dbReference type="Gene3D" id="3.40.50.1820">
    <property type="entry name" value="alpha/beta hydrolase"/>
    <property type="match status" value="1"/>
</dbReference>
<gene>
    <name evidence="7" type="ORF">GR170_08900</name>
</gene>
<dbReference type="SUPFAM" id="SSF53474">
    <property type="entry name" value="alpha/beta-Hydrolases"/>
    <property type="match status" value="1"/>
</dbReference>
<dbReference type="Gene3D" id="2.40.50.100">
    <property type="match status" value="1"/>
</dbReference>
<name>A0A6L7G2N3_9RHOB</name>
<dbReference type="GO" id="GO:0016787">
    <property type="term" value="F:hydrolase activity"/>
    <property type="evidence" value="ECO:0007669"/>
    <property type="project" value="UniProtKB-KW"/>
</dbReference>
<dbReference type="EMBL" id="WUMU01000006">
    <property type="protein sequence ID" value="MXN17952.1"/>
    <property type="molecule type" value="Genomic_DNA"/>
</dbReference>
<dbReference type="InterPro" id="IPR029058">
    <property type="entry name" value="AB_hydrolase_fold"/>
</dbReference>
<dbReference type="AlphaFoldDB" id="A0A6L7G2N3"/>
<keyword evidence="7" id="KW-0378">Hydrolase</keyword>
<organism evidence="7 8">
    <name type="scientific">Pseudooceanicola albus</name>
    <dbReference type="NCBI Taxonomy" id="2692189"/>
    <lineage>
        <taxon>Bacteria</taxon>
        <taxon>Pseudomonadati</taxon>
        <taxon>Pseudomonadota</taxon>
        <taxon>Alphaproteobacteria</taxon>
        <taxon>Rhodobacterales</taxon>
        <taxon>Paracoccaceae</taxon>
        <taxon>Pseudooceanicola</taxon>
    </lineage>
</organism>
<feature type="domain" description="Lipoyl-binding" evidence="5">
    <location>
        <begin position="12"/>
        <end position="88"/>
    </location>
</feature>
<dbReference type="InterPro" id="IPR011053">
    <property type="entry name" value="Single_hybrid_motif"/>
</dbReference>
<comment type="similarity">
    <text evidence="2">Belongs to the 2-oxoacid dehydrogenase family.</text>
</comment>
<evidence type="ECO:0000313" key="8">
    <source>
        <dbReference type="Proteomes" id="UP000477911"/>
    </source>
</evidence>